<evidence type="ECO:0000256" key="3">
    <source>
        <dbReference type="ARBA" id="ARBA00022475"/>
    </source>
</evidence>
<dbReference type="InterPro" id="IPR017871">
    <property type="entry name" value="ABC_transporter-like_CS"/>
</dbReference>
<dbReference type="InterPro" id="IPR039421">
    <property type="entry name" value="Type_1_exporter"/>
</dbReference>
<feature type="transmembrane region" description="Helical" evidence="9">
    <location>
        <begin position="166"/>
        <end position="184"/>
    </location>
</feature>
<reference evidence="12 13" key="1">
    <citation type="submission" date="2019-03" db="EMBL/GenBank/DDBJ databases">
        <title>Genomic Encyclopedia of Type Strains, Phase IV (KMG-IV): sequencing the most valuable type-strain genomes for metagenomic binning, comparative biology and taxonomic classification.</title>
        <authorList>
            <person name="Goeker M."/>
        </authorList>
    </citation>
    <scope>NUCLEOTIDE SEQUENCE [LARGE SCALE GENOMIC DNA]</scope>
    <source>
        <strain evidence="12 13">DSM 18063</strain>
    </source>
</reference>
<evidence type="ECO:0000259" key="11">
    <source>
        <dbReference type="PROSITE" id="PS50929"/>
    </source>
</evidence>
<evidence type="ECO:0000256" key="1">
    <source>
        <dbReference type="ARBA" id="ARBA00004651"/>
    </source>
</evidence>
<dbReference type="GO" id="GO:0016887">
    <property type="term" value="F:ATP hydrolysis activity"/>
    <property type="evidence" value="ECO:0007669"/>
    <property type="project" value="InterPro"/>
</dbReference>
<gene>
    <name evidence="12" type="ORF">EV662_101152</name>
</gene>
<dbReference type="RefSeq" id="WP_132460218.1">
    <property type="nucleotide sequence ID" value="NZ_SLXP01000001.1"/>
</dbReference>
<dbReference type="SUPFAM" id="SSF90123">
    <property type="entry name" value="ABC transporter transmembrane region"/>
    <property type="match status" value="1"/>
</dbReference>
<dbReference type="CDD" id="cd18552">
    <property type="entry name" value="ABC_6TM_MsbA_like"/>
    <property type="match status" value="1"/>
</dbReference>
<accession>A0A4V6NR35</accession>
<dbReference type="OrthoDB" id="9808328at2"/>
<dbReference type="Pfam" id="PF00664">
    <property type="entry name" value="ABC_membrane"/>
    <property type="match status" value="1"/>
</dbReference>
<keyword evidence="5" id="KW-0547">Nucleotide-binding</keyword>
<dbReference type="InterPro" id="IPR011527">
    <property type="entry name" value="ABC1_TM_dom"/>
</dbReference>
<dbReference type="AlphaFoldDB" id="A0A4V6NR35"/>
<name>A0A4V6NR35_9RHOB</name>
<protein>
    <submittedName>
        <fullName evidence="12">ABC-type multidrug transport system fused ATPase/permease subunit</fullName>
    </submittedName>
</protein>
<feature type="domain" description="ABC transmembrane type-1" evidence="11">
    <location>
        <begin position="28"/>
        <end position="309"/>
    </location>
</feature>
<comment type="subcellular location">
    <subcellularLocation>
        <location evidence="1">Cell membrane</location>
        <topology evidence="1">Multi-pass membrane protein</topology>
    </subcellularLocation>
</comment>
<dbReference type="InterPro" id="IPR003439">
    <property type="entry name" value="ABC_transporter-like_ATP-bd"/>
</dbReference>
<dbReference type="GO" id="GO:0005886">
    <property type="term" value="C:plasma membrane"/>
    <property type="evidence" value="ECO:0007669"/>
    <property type="project" value="UniProtKB-SubCell"/>
</dbReference>
<sequence>MRTPTESRPVVRWLWRGYLRHHIAAIGVAIALMSVEGGALGALSYMFKPLFDDIFIAGNREAIPLVAGGVLVLFIARALAGFGQRLLMARVGLRVSAALQRDLVGHMLTLDSVWFQTTPPGNLIERVRGDTSAAANIWNSVFTAAGRDLISLISLFAVAISIDWRWTLIALAGVPLLLGPLAGLQRLIRRTSRAARESAAAISNRLDETFHGVTTIKLNRLEAREDARFGETMDGYVHAQIRSEAGQAGMPAMIDIVGGLGFAGVLVFGGLQIIEGDKTVGEFMAFFTAIALVFEPLRRLGKVTGAWQAALASLERLHAVFDSRPTILSPARPRSLPAPGGDCDIALEDVHLAYGDAPALNGLTLTAKAGQMTALVGPSGAGKSTVFNLLTRLVEPQSGRVLVGGVPVNELPLTELRDLFSVVTQEAPLFDEPLRDNICLGREVSEARLAEVIRAAHIADFLPALPAGLDSPAGPRGSNLSGGQRQRVAIARALLRDAPILLMDEATSALDAQSEKAVQEALTRLAENRTTLVIAHRLATVRNADRIVVMDKGRVVEEGTHDALLAKNGLYAGLYRLQFATEV</sequence>
<evidence type="ECO:0000256" key="5">
    <source>
        <dbReference type="ARBA" id="ARBA00022741"/>
    </source>
</evidence>
<dbReference type="InterPro" id="IPR003593">
    <property type="entry name" value="AAA+_ATPase"/>
</dbReference>
<dbReference type="GO" id="GO:0015421">
    <property type="term" value="F:ABC-type oligopeptide transporter activity"/>
    <property type="evidence" value="ECO:0007669"/>
    <property type="project" value="TreeGrafter"/>
</dbReference>
<feature type="transmembrane region" description="Helical" evidence="9">
    <location>
        <begin position="137"/>
        <end position="160"/>
    </location>
</feature>
<keyword evidence="8 9" id="KW-0472">Membrane</keyword>
<comment type="caution">
    <text evidence="12">The sequence shown here is derived from an EMBL/GenBank/DDBJ whole genome shotgun (WGS) entry which is preliminary data.</text>
</comment>
<keyword evidence="6" id="KW-0067">ATP-binding</keyword>
<evidence type="ECO:0000256" key="8">
    <source>
        <dbReference type="ARBA" id="ARBA00023136"/>
    </source>
</evidence>
<dbReference type="PANTHER" id="PTHR43394">
    <property type="entry name" value="ATP-DEPENDENT PERMEASE MDL1, MITOCHONDRIAL"/>
    <property type="match status" value="1"/>
</dbReference>
<dbReference type="PROSITE" id="PS50893">
    <property type="entry name" value="ABC_TRANSPORTER_2"/>
    <property type="match status" value="1"/>
</dbReference>
<dbReference type="Gene3D" id="1.20.1560.10">
    <property type="entry name" value="ABC transporter type 1, transmembrane domain"/>
    <property type="match status" value="1"/>
</dbReference>
<keyword evidence="2" id="KW-0813">Transport</keyword>
<feature type="transmembrane region" description="Helical" evidence="9">
    <location>
        <begin position="252"/>
        <end position="274"/>
    </location>
</feature>
<evidence type="ECO:0000256" key="9">
    <source>
        <dbReference type="SAM" id="Phobius"/>
    </source>
</evidence>
<dbReference type="EMBL" id="SLXP01000001">
    <property type="protein sequence ID" value="TCP44066.1"/>
    <property type="molecule type" value="Genomic_DNA"/>
</dbReference>
<dbReference type="Proteomes" id="UP000294835">
    <property type="component" value="Unassembled WGS sequence"/>
</dbReference>
<dbReference type="Gene3D" id="3.40.50.300">
    <property type="entry name" value="P-loop containing nucleotide triphosphate hydrolases"/>
    <property type="match status" value="1"/>
</dbReference>
<keyword evidence="13" id="KW-1185">Reference proteome</keyword>
<keyword evidence="3" id="KW-1003">Cell membrane</keyword>
<evidence type="ECO:0000313" key="13">
    <source>
        <dbReference type="Proteomes" id="UP000294835"/>
    </source>
</evidence>
<keyword evidence="7 9" id="KW-1133">Transmembrane helix</keyword>
<evidence type="ECO:0000256" key="2">
    <source>
        <dbReference type="ARBA" id="ARBA00022448"/>
    </source>
</evidence>
<evidence type="ECO:0000256" key="7">
    <source>
        <dbReference type="ARBA" id="ARBA00022989"/>
    </source>
</evidence>
<dbReference type="PROSITE" id="PS50929">
    <property type="entry name" value="ABC_TM1F"/>
    <property type="match status" value="1"/>
</dbReference>
<feature type="transmembrane region" description="Helical" evidence="9">
    <location>
        <begin position="21"/>
        <end position="42"/>
    </location>
</feature>
<evidence type="ECO:0000256" key="6">
    <source>
        <dbReference type="ARBA" id="ARBA00022840"/>
    </source>
</evidence>
<dbReference type="InterPro" id="IPR036640">
    <property type="entry name" value="ABC1_TM_sf"/>
</dbReference>
<proteinExistence type="predicted"/>
<keyword evidence="4 9" id="KW-0812">Transmembrane</keyword>
<dbReference type="InterPro" id="IPR027417">
    <property type="entry name" value="P-loop_NTPase"/>
</dbReference>
<feature type="domain" description="ABC transporter" evidence="10">
    <location>
        <begin position="345"/>
        <end position="577"/>
    </location>
</feature>
<evidence type="ECO:0000259" key="10">
    <source>
        <dbReference type="PROSITE" id="PS50893"/>
    </source>
</evidence>
<dbReference type="PANTHER" id="PTHR43394:SF1">
    <property type="entry name" value="ATP-BINDING CASSETTE SUB-FAMILY B MEMBER 10, MITOCHONDRIAL"/>
    <property type="match status" value="1"/>
</dbReference>
<dbReference type="FunFam" id="3.40.50.300:FF:000221">
    <property type="entry name" value="Multidrug ABC transporter ATP-binding protein"/>
    <property type="match status" value="1"/>
</dbReference>
<dbReference type="Pfam" id="PF00005">
    <property type="entry name" value="ABC_tran"/>
    <property type="match status" value="1"/>
</dbReference>
<feature type="transmembrane region" description="Helical" evidence="9">
    <location>
        <begin position="62"/>
        <end position="80"/>
    </location>
</feature>
<dbReference type="SUPFAM" id="SSF52540">
    <property type="entry name" value="P-loop containing nucleoside triphosphate hydrolases"/>
    <property type="match status" value="1"/>
</dbReference>
<dbReference type="GO" id="GO:0005524">
    <property type="term" value="F:ATP binding"/>
    <property type="evidence" value="ECO:0007669"/>
    <property type="project" value="UniProtKB-KW"/>
</dbReference>
<organism evidence="12 13">
    <name type="scientific">Rhodovulum marinum</name>
    <dbReference type="NCBI Taxonomy" id="320662"/>
    <lineage>
        <taxon>Bacteria</taxon>
        <taxon>Pseudomonadati</taxon>
        <taxon>Pseudomonadota</taxon>
        <taxon>Alphaproteobacteria</taxon>
        <taxon>Rhodobacterales</taxon>
        <taxon>Paracoccaceae</taxon>
        <taxon>Rhodovulum</taxon>
    </lineage>
</organism>
<dbReference type="SMART" id="SM00382">
    <property type="entry name" value="AAA"/>
    <property type="match status" value="1"/>
</dbReference>
<dbReference type="PROSITE" id="PS00211">
    <property type="entry name" value="ABC_TRANSPORTER_1"/>
    <property type="match status" value="1"/>
</dbReference>
<evidence type="ECO:0000313" key="12">
    <source>
        <dbReference type="EMBL" id="TCP44066.1"/>
    </source>
</evidence>
<evidence type="ECO:0000256" key="4">
    <source>
        <dbReference type="ARBA" id="ARBA00022692"/>
    </source>
</evidence>